<reference evidence="2" key="1">
    <citation type="journal article" date="2020" name="Fungal Divers.">
        <title>Resolving the Mortierellaceae phylogeny through synthesis of multi-gene phylogenetics and phylogenomics.</title>
        <authorList>
            <person name="Vandepol N."/>
            <person name="Liber J."/>
            <person name="Desiro A."/>
            <person name="Na H."/>
            <person name="Kennedy M."/>
            <person name="Barry K."/>
            <person name="Grigoriev I.V."/>
            <person name="Miller A.N."/>
            <person name="O'Donnell K."/>
            <person name="Stajich J.E."/>
            <person name="Bonito G."/>
        </authorList>
    </citation>
    <scope>NUCLEOTIDE SEQUENCE</scope>
    <source>
        <strain evidence="2">NVP1</strain>
    </source>
</reference>
<dbReference type="PANTHER" id="PTHR20948:SF2">
    <property type="entry name" value="TRANSMEMBRANE PROTEIN 164"/>
    <property type="match status" value="1"/>
</dbReference>
<evidence type="ECO:0000256" key="1">
    <source>
        <dbReference type="SAM" id="Phobius"/>
    </source>
</evidence>
<feature type="transmembrane region" description="Helical" evidence="1">
    <location>
        <begin position="122"/>
        <end position="141"/>
    </location>
</feature>
<feature type="transmembrane region" description="Helical" evidence="1">
    <location>
        <begin position="52"/>
        <end position="70"/>
    </location>
</feature>
<accession>A0A9P5VGH0</accession>
<name>A0A9P5VGH0_9FUNG</name>
<keyword evidence="1" id="KW-0472">Membrane</keyword>
<keyword evidence="3" id="KW-1185">Reference proteome</keyword>
<dbReference type="PANTHER" id="PTHR20948">
    <property type="entry name" value="TRANSMEMBRANE PROTEIN 164"/>
    <property type="match status" value="1"/>
</dbReference>
<protein>
    <submittedName>
        <fullName evidence="2">Uncharacterized protein</fullName>
    </submittedName>
</protein>
<gene>
    <name evidence="2" type="ORF">BG006_001975</name>
</gene>
<dbReference type="AlphaFoldDB" id="A0A9P5VGH0"/>
<dbReference type="Proteomes" id="UP000696485">
    <property type="component" value="Unassembled WGS sequence"/>
</dbReference>
<keyword evidence="1" id="KW-1133">Transmembrane helix</keyword>
<comment type="caution">
    <text evidence="2">The sequence shown here is derived from an EMBL/GenBank/DDBJ whole genome shotgun (WGS) entry which is preliminary data.</text>
</comment>
<proteinExistence type="predicted"/>
<organism evidence="2 3">
    <name type="scientific">Podila minutissima</name>
    <dbReference type="NCBI Taxonomy" id="64525"/>
    <lineage>
        <taxon>Eukaryota</taxon>
        <taxon>Fungi</taxon>
        <taxon>Fungi incertae sedis</taxon>
        <taxon>Mucoromycota</taxon>
        <taxon>Mortierellomycotina</taxon>
        <taxon>Mortierellomycetes</taxon>
        <taxon>Mortierellales</taxon>
        <taxon>Mortierellaceae</taxon>
        <taxon>Podila</taxon>
    </lineage>
</organism>
<feature type="transmembrane region" description="Helical" evidence="1">
    <location>
        <begin position="91"/>
        <end position="110"/>
    </location>
</feature>
<dbReference type="EMBL" id="JAAAUY010001420">
    <property type="protein sequence ID" value="KAF9322899.1"/>
    <property type="molecule type" value="Genomic_DNA"/>
</dbReference>
<feature type="non-terminal residue" evidence="2">
    <location>
        <position position="175"/>
    </location>
</feature>
<evidence type="ECO:0000313" key="2">
    <source>
        <dbReference type="EMBL" id="KAF9322899.1"/>
    </source>
</evidence>
<evidence type="ECO:0000313" key="3">
    <source>
        <dbReference type="Proteomes" id="UP000696485"/>
    </source>
</evidence>
<dbReference type="InterPro" id="IPR026508">
    <property type="entry name" value="TMEM164"/>
</dbReference>
<keyword evidence="1" id="KW-0812">Transmembrane</keyword>
<sequence length="175" mass="20061">MTLSKTVLSFVETQVVNPAAKFVERIAFEMPNVTDLADTYKGTWYLSPRQHTIEFVCYNVLFFVLFRFGLHLFRKKGPRLDQLSNSIITNVLAGHVMDKAVLTLLCGSYALTVYHKVFGDNFMYLLQPCHVNLLLLIFTMVGPKDSKVTKMAFNSYLHYIWATIFALTFPDTTEN</sequence>